<dbReference type="PANTHER" id="PTHR32251">
    <property type="entry name" value="3-OXO-5-ALPHA-STEROID 4-DEHYDROGENASE"/>
    <property type="match status" value="1"/>
</dbReference>
<feature type="transmembrane region" description="Helical" evidence="1">
    <location>
        <begin position="101"/>
        <end position="123"/>
    </location>
</feature>
<reference evidence="2 3" key="1">
    <citation type="submission" date="2019-06" db="EMBL/GenBank/DDBJ databases">
        <title>Sequencing the genomes of 1000 actinobacteria strains.</title>
        <authorList>
            <person name="Klenk H.-P."/>
        </authorList>
    </citation>
    <scope>NUCLEOTIDE SEQUENCE [LARGE SCALE GENOMIC DNA]</scope>
    <source>
        <strain evidence="2 3">DSM 19560</strain>
    </source>
</reference>
<evidence type="ECO:0000256" key="1">
    <source>
        <dbReference type="SAM" id="Phobius"/>
    </source>
</evidence>
<feature type="transmembrane region" description="Helical" evidence="1">
    <location>
        <begin position="62"/>
        <end position="80"/>
    </location>
</feature>
<dbReference type="Pfam" id="PF06966">
    <property type="entry name" value="DUF1295"/>
    <property type="match status" value="1"/>
</dbReference>
<dbReference type="AlphaFoldDB" id="A0A561E133"/>
<name>A0A561E133_9MICO</name>
<dbReference type="EMBL" id="VIVQ01000003">
    <property type="protein sequence ID" value="TWE09314.1"/>
    <property type="molecule type" value="Genomic_DNA"/>
</dbReference>
<feature type="transmembrane region" description="Helical" evidence="1">
    <location>
        <begin position="37"/>
        <end position="56"/>
    </location>
</feature>
<keyword evidence="1" id="KW-0472">Membrane</keyword>
<feature type="transmembrane region" description="Helical" evidence="1">
    <location>
        <begin position="135"/>
        <end position="157"/>
    </location>
</feature>
<organism evidence="2 3">
    <name type="scientific">Rudaeicoccus suwonensis</name>
    <dbReference type="NCBI Taxonomy" id="657409"/>
    <lineage>
        <taxon>Bacteria</taxon>
        <taxon>Bacillati</taxon>
        <taxon>Actinomycetota</taxon>
        <taxon>Actinomycetes</taxon>
        <taxon>Micrococcales</taxon>
        <taxon>Dermacoccaceae</taxon>
        <taxon>Rudaeicoccus</taxon>
    </lineage>
</organism>
<keyword evidence="1" id="KW-0812">Transmembrane</keyword>
<dbReference type="InterPro" id="IPR010721">
    <property type="entry name" value="UstE-like"/>
</dbReference>
<protein>
    <submittedName>
        <fullName evidence="2">Steroid 5-alpha reductase family enzyme</fullName>
    </submittedName>
</protein>
<dbReference type="RefSeq" id="WP_145229872.1">
    <property type="nucleotide sequence ID" value="NZ_VIVQ01000003.1"/>
</dbReference>
<dbReference type="PROSITE" id="PS50244">
    <property type="entry name" value="S5A_REDUCTASE"/>
    <property type="match status" value="1"/>
</dbReference>
<keyword evidence="3" id="KW-1185">Reference proteome</keyword>
<dbReference type="Proteomes" id="UP000318297">
    <property type="component" value="Unassembled WGS sequence"/>
</dbReference>
<gene>
    <name evidence="2" type="ORF">BKA23_3014</name>
</gene>
<sequence length="263" mass="28552">MTDFLWLTVGSAVVLAVLQVVTFAVSRRVGRWSVVDVIWGPGFALVAIVGLCFGSGGIGRRSLLAVLVTIWGCRLGWHIFQRSRGGADDARYVKLAEGRSVAAVAVRVFLTQGVLQWFISLPLQVVAVTSDPHGLGIILTVVGAAIVVGGLIIEAVADRQLAAYKRMDPRPQVMDQGLWGWSRHPNYFGDACVWTGIYLVAVTAWPGALTVLSSALMVWLLVAGSGARLLERHMSQRPGYSEYRERTSLFVPLPPKKRAAEQS</sequence>
<dbReference type="OrthoDB" id="9779233at2"/>
<dbReference type="PANTHER" id="PTHR32251:SF17">
    <property type="entry name" value="STEROID 5-ALPHA REDUCTASE C-TERMINAL DOMAIN-CONTAINING PROTEIN"/>
    <property type="match status" value="1"/>
</dbReference>
<evidence type="ECO:0000313" key="3">
    <source>
        <dbReference type="Proteomes" id="UP000318297"/>
    </source>
</evidence>
<dbReference type="Gene3D" id="1.20.120.1630">
    <property type="match status" value="1"/>
</dbReference>
<proteinExistence type="predicted"/>
<dbReference type="GO" id="GO:0016020">
    <property type="term" value="C:membrane"/>
    <property type="evidence" value="ECO:0007669"/>
    <property type="project" value="TreeGrafter"/>
</dbReference>
<comment type="caution">
    <text evidence="2">The sequence shown here is derived from an EMBL/GenBank/DDBJ whole genome shotgun (WGS) entry which is preliminary data.</text>
</comment>
<evidence type="ECO:0000313" key="2">
    <source>
        <dbReference type="EMBL" id="TWE09314.1"/>
    </source>
</evidence>
<feature type="transmembrane region" description="Helical" evidence="1">
    <location>
        <begin position="6"/>
        <end position="25"/>
    </location>
</feature>
<accession>A0A561E133</accession>
<keyword evidence="1" id="KW-1133">Transmembrane helix</keyword>